<proteinExistence type="predicted"/>
<dbReference type="AlphaFoldDB" id="A0A4Y9FAX3"/>
<evidence type="ECO:0000313" key="1">
    <source>
        <dbReference type="EMBL" id="TFU25750.1"/>
    </source>
</evidence>
<dbReference type="Proteomes" id="UP000297668">
    <property type="component" value="Unassembled WGS sequence"/>
</dbReference>
<dbReference type="EMBL" id="SJZF01000016">
    <property type="protein sequence ID" value="TFU25750.1"/>
    <property type="molecule type" value="Genomic_DNA"/>
</dbReference>
<sequence length="1037" mass="111008">MRRFLALFPLLLGLVWAQVRLIPSPDLSGVPGDYLTLSLRVEGTGPVRFRLFPPEGWQALSQERQAVLEGKEETLSFTLRVPPLPAGTRGKALVVAYEGEKEVARTEVGLRVLPLIQIALSAPATLEASLGGPFEFPVYVSNRSNQKEEILLQAEAAMFQVFLNPAGLSLAPGETGVVRVLVNPEGQVSAGYRFYLKLRATPKTQPEARKEAGIIVLFKDPLLASGQKGRDPEITLGLGVALSLGATWEQGQLRGQVGYLLAPSLSGALSDYVTATAAPSPFTGDLQNPLRLPQTLALSLKGEGWEARAQGGQGSFGLAGTFRLDPARVSLEGTYRLGALGLRASVVSLDKSLDLQGALSTQTTPTGRQDNLSLRYRLPLEGGFNLGLGTDLSGQTGEGYRLSLGLSQSLTWQTQDLELVQSYGGIPLAGLHTLGLAGGTRSLYPLGLRGSTSWQLGPSQGLWQNQLTLYAQPVAGALLSLTGSYRQQGENRGYGLAPSLSTAFGEPGVYTGSLSLVYGLNRRLSGEAPENQSYQAGLTLGTRDLNLSGYLRYLLQENPLLEGSLLLRLALSGGSLEGQYLAKRGTEKDLTLYGAAWNQLWPGSLQTRLSYEYRLEESASQRFGLSLFQRNFLEPSLSLGASYTLILEEAGIRHDFGLSLAYTQTFTFTTPKEVVDLFGGRKGGEVAGQAFRDENLNGRLDPGEAPLAGLRVCLGKTCETTDAQGRYRLFTAAGEGVLFFGNLPATLALLGEERVQVTFNASLEKNLPFAPATTLAVQVLDGGNEQGLAFAGVCAEGVVKRCTRADANGRALIGGLFRGEYRVYPDARYLPEGYRGEEAIQVQVDPSLPPKAIQVVAIPPRREVEVTYTAGRLSLVATADPSTPIAGAEVEVKALVQGEAERVWLDLPSGPVTLVRQEGNYYTARVRLPLAPGFHALTVRAKGQEEAEAPLFLQVVSGSLYSPSSLEGPKVKVTLRFRATQVALTAKGQSFTLKSEDGYTWTGEVPLGPGHHTLLVLADGEGLGELDLAIPSESANH</sequence>
<comment type="caution">
    <text evidence="1">The sequence shown here is derived from an EMBL/GenBank/DDBJ whole genome shotgun (WGS) entry which is preliminary data.</text>
</comment>
<organism evidence="1 2">
    <name type="scientific">Thermus tengchongensis</name>
    <dbReference type="NCBI Taxonomy" id="1214928"/>
    <lineage>
        <taxon>Bacteria</taxon>
        <taxon>Thermotogati</taxon>
        <taxon>Deinococcota</taxon>
        <taxon>Deinococci</taxon>
        <taxon>Thermales</taxon>
        <taxon>Thermaceae</taxon>
        <taxon>Thermus</taxon>
    </lineage>
</organism>
<reference evidence="1 2" key="1">
    <citation type="submission" date="2019-03" db="EMBL/GenBank/DDBJ databases">
        <title>Thermus tengchongensis species for the arsenic transformation mechanism.</title>
        <authorList>
            <person name="Yuan G.C."/>
        </authorList>
    </citation>
    <scope>NUCLEOTIDE SEQUENCE [LARGE SCALE GENOMIC DNA]</scope>
    <source>
        <strain evidence="1 2">15W</strain>
    </source>
</reference>
<protein>
    <submittedName>
        <fullName evidence="1">Uncharacterized protein</fullName>
    </submittedName>
</protein>
<name>A0A4Y9FAX3_9DEIN</name>
<gene>
    <name evidence="1" type="ORF">E0687_09190</name>
</gene>
<accession>A0A4Y9FAX3</accession>
<evidence type="ECO:0000313" key="2">
    <source>
        <dbReference type="Proteomes" id="UP000297668"/>
    </source>
</evidence>
<dbReference type="RefSeq" id="WP_135260602.1">
    <property type="nucleotide sequence ID" value="NZ_SJZF01000016.1"/>
</dbReference>